<dbReference type="PANTHER" id="PTHR23424">
    <property type="entry name" value="SERUM AMYLOID A"/>
    <property type="match status" value="1"/>
</dbReference>
<reference evidence="5 6" key="1">
    <citation type="journal article" date="2024" name="Plant Biotechnol. J.">
        <title>Dendrobium thyrsiflorum genome and its molecular insights into genes involved in important horticultural traits.</title>
        <authorList>
            <person name="Chen B."/>
            <person name="Wang J.Y."/>
            <person name="Zheng P.J."/>
            <person name="Li K.L."/>
            <person name="Liang Y.M."/>
            <person name="Chen X.F."/>
            <person name="Zhang C."/>
            <person name="Zhao X."/>
            <person name="He X."/>
            <person name="Zhang G.Q."/>
            <person name="Liu Z.J."/>
            <person name="Xu Q."/>
        </authorList>
    </citation>
    <scope>NUCLEOTIDE SEQUENCE [LARGE SCALE GENOMIC DNA]</scope>
    <source>
        <strain evidence="5">GZMU011</strain>
    </source>
</reference>
<organism evidence="5 6">
    <name type="scientific">Dendrobium thyrsiflorum</name>
    <name type="common">Pinecone-like raceme dendrobium</name>
    <name type="synonym">Orchid</name>
    <dbReference type="NCBI Taxonomy" id="117978"/>
    <lineage>
        <taxon>Eukaryota</taxon>
        <taxon>Viridiplantae</taxon>
        <taxon>Streptophyta</taxon>
        <taxon>Embryophyta</taxon>
        <taxon>Tracheophyta</taxon>
        <taxon>Spermatophyta</taxon>
        <taxon>Magnoliopsida</taxon>
        <taxon>Liliopsida</taxon>
        <taxon>Asparagales</taxon>
        <taxon>Orchidaceae</taxon>
        <taxon>Epidendroideae</taxon>
        <taxon>Malaxideae</taxon>
        <taxon>Dendrobiinae</taxon>
        <taxon>Dendrobium</taxon>
    </lineage>
</organism>
<feature type="region of interest" description="Disordered" evidence="4">
    <location>
        <begin position="119"/>
        <end position="141"/>
    </location>
</feature>
<dbReference type="InterPro" id="IPR016024">
    <property type="entry name" value="ARM-type_fold"/>
</dbReference>
<evidence type="ECO:0000256" key="4">
    <source>
        <dbReference type="SAM" id="MobiDB-lite"/>
    </source>
</evidence>
<comment type="caution">
    <text evidence="5">The sequence shown here is derived from an EMBL/GenBank/DDBJ whole genome shotgun (WGS) entry which is preliminary data.</text>
</comment>
<feature type="compositionally biased region" description="Acidic residues" evidence="4">
    <location>
        <begin position="14"/>
        <end position="25"/>
    </location>
</feature>
<accession>A0ABD0UFM6</accession>
<evidence type="ECO:0000256" key="1">
    <source>
        <dbReference type="ARBA" id="ARBA00004123"/>
    </source>
</evidence>
<dbReference type="SUPFAM" id="SSF48371">
    <property type="entry name" value="ARM repeat"/>
    <property type="match status" value="1"/>
</dbReference>
<dbReference type="InterPro" id="IPR011989">
    <property type="entry name" value="ARM-like"/>
</dbReference>
<evidence type="ECO:0000256" key="2">
    <source>
        <dbReference type="ARBA" id="ARBA00023242"/>
    </source>
</evidence>
<dbReference type="Gene3D" id="1.25.10.10">
    <property type="entry name" value="Leucine-rich Repeat Variant"/>
    <property type="match status" value="1"/>
</dbReference>
<dbReference type="EMBL" id="JANQDX010000015">
    <property type="protein sequence ID" value="KAL0911554.1"/>
    <property type="molecule type" value="Genomic_DNA"/>
</dbReference>
<evidence type="ECO:0000313" key="5">
    <source>
        <dbReference type="EMBL" id="KAL0911554.1"/>
    </source>
</evidence>
<feature type="region of interest" description="Disordered" evidence="4">
    <location>
        <begin position="1"/>
        <end position="55"/>
    </location>
</feature>
<protein>
    <recommendedName>
        <fullName evidence="7">ARM repeat superfamily protein</fullName>
    </recommendedName>
</protein>
<evidence type="ECO:0008006" key="7">
    <source>
        <dbReference type="Google" id="ProtNLM"/>
    </source>
</evidence>
<dbReference type="AlphaFoldDB" id="A0ABD0UFM6"/>
<evidence type="ECO:0000313" key="6">
    <source>
        <dbReference type="Proteomes" id="UP001552299"/>
    </source>
</evidence>
<name>A0ABD0UFM6_DENTH</name>
<keyword evidence="2" id="KW-0539">Nucleus</keyword>
<comment type="subcellular location">
    <subcellularLocation>
        <location evidence="1">Nucleus</location>
    </subcellularLocation>
</comment>
<gene>
    <name evidence="5" type="ORF">M5K25_019703</name>
</gene>
<evidence type="ECO:0000256" key="3">
    <source>
        <dbReference type="ARBA" id="ARBA00038401"/>
    </source>
</evidence>
<keyword evidence="6" id="KW-1185">Reference proteome</keyword>
<dbReference type="InterPro" id="IPR052464">
    <property type="entry name" value="Synovial_Prolif_Regulator"/>
</dbReference>
<dbReference type="PANTHER" id="PTHR23424:SF23">
    <property type="entry name" value="PROTEIN SAAL1"/>
    <property type="match status" value="1"/>
</dbReference>
<proteinExistence type="inferred from homology"/>
<dbReference type="Proteomes" id="UP001552299">
    <property type="component" value="Unassembled WGS sequence"/>
</dbReference>
<comment type="similarity">
    <text evidence="3">Belongs to the SAAL1 family.</text>
</comment>
<sequence length="559" mass="62426">MMVSNQRPSREAREESEEEGQEEIGAEVRGEELEEEENGHSPSHLPFAPSSELPDTTTVDPSYIISLIRKLLPNNIRTQKQCQNATYNLYPVETSKECPLEENMVEESNYMNKVADTEANNNSAPHNIVNDSEGSSSTNDRFVDWTYSSASTYNGMGPDSRNQDTGSDDNAWEDSGCIIWDLSASRTHAEFMVNNFMLEVLLASLHSSKSPRITEICLGILGNLACHDVSSKAMASKDGLIEMVINQLYLDDSPCLSETFRLLTVALHGTGSTLWAKALLSEQTCLRIIWIVGNTLNSTLLEKSIDFLLTVINNKEVSNVLLQPWIKLGLLNLVVNLLSCEMSNLDDENKPNRTSFLDPVLCLVEALSTIDCGLETIFPNDELSHLVCRVIKLPEKYEYTSPCVSAVVIIANFLLDGKHIASQLSQDHEFLQGLLETIPLVSDDLQARGALWCILETLLVQIEEREISISSLHHIVSLFMEKSSLIMDDLDGHYMEGSNTGAILRTLLRIASIIEEWYGRKNEKIEETANIVDSDAKVQRLLHYCNKYSSMLSSPNVQE</sequence>
<dbReference type="GO" id="GO:0005634">
    <property type="term" value="C:nucleus"/>
    <property type="evidence" value="ECO:0007669"/>
    <property type="project" value="UniProtKB-SubCell"/>
</dbReference>